<dbReference type="SUPFAM" id="SSF111331">
    <property type="entry name" value="NAD kinase/diacylglycerol kinase-like"/>
    <property type="match status" value="1"/>
</dbReference>
<dbReference type="SMART" id="SM00046">
    <property type="entry name" value="DAGKc"/>
    <property type="match status" value="1"/>
</dbReference>
<dbReference type="AlphaFoldDB" id="A0AAN6GCD5"/>
<evidence type="ECO:0000313" key="3">
    <source>
        <dbReference type="EMBL" id="KAK0525878.1"/>
    </source>
</evidence>
<dbReference type="Pfam" id="PF00781">
    <property type="entry name" value="DAGK_cat"/>
    <property type="match status" value="1"/>
</dbReference>
<name>A0AAN6GCD5_9BASI</name>
<dbReference type="Gene3D" id="2.60.200.40">
    <property type="match status" value="1"/>
</dbReference>
<gene>
    <name evidence="3" type="primary">LCB4</name>
    <name evidence="3" type="ORF">OC842_005368</name>
</gene>
<dbReference type="Gene3D" id="3.40.50.10330">
    <property type="entry name" value="Probable inorganic polyphosphate/atp-NAD kinase, domain 1"/>
    <property type="match status" value="1"/>
</dbReference>
<comment type="caution">
    <text evidence="3">The sequence shown here is derived from an EMBL/GenBank/DDBJ whole genome shotgun (WGS) entry which is preliminary data.</text>
</comment>
<evidence type="ECO:0000259" key="2">
    <source>
        <dbReference type="PROSITE" id="PS50146"/>
    </source>
</evidence>
<keyword evidence="4" id="KW-1185">Reference proteome</keyword>
<feature type="region of interest" description="Disordered" evidence="1">
    <location>
        <begin position="116"/>
        <end position="138"/>
    </location>
</feature>
<protein>
    <submittedName>
        <fullName evidence="3">Sphinganine kinase lcb4</fullName>
        <ecNumber evidence="3">2.7.1.91</ecNumber>
    </submittedName>
</protein>
<organism evidence="3 4">
    <name type="scientific">Tilletia horrida</name>
    <dbReference type="NCBI Taxonomy" id="155126"/>
    <lineage>
        <taxon>Eukaryota</taxon>
        <taxon>Fungi</taxon>
        <taxon>Dikarya</taxon>
        <taxon>Basidiomycota</taxon>
        <taxon>Ustilaginomycotina</taxon>
        <taxon>Exobasidiomycetes</taxon>
        <taxon>Tilletiales</taxon>
        <taxon>Tilletiaceae</taxon>
        <taxon>Tilletia</taxon>
    </lineage>
</organism>
<feature type="compositionally biased region" description="Low complexity" evidence="1">
    <location>
        <begin position="116"/>
        <end position="127"/>
    </location>
</feature>
<evidence type="ECO:0000313" key="4">
    <source>
        <dbReference type="Proteomes" id="UP001176521"/>
    </source>
</evidence>
<dbReference type="PANTHER" id="PTHR12358:SF31">
    <property type="entry name" value="ACYLGLYCEROL KINASE, MITOCHONDRIAL"/>
    <property type="match status" value="1"/>
</dbReference>
<accession>A0AAN6GCD5</accession>
<dbReference type="InterPro" id="IPR001206">
    <property type="entry name" value="Diacylglycerol_kinase_cat_dom"/>
</dbReference>
<dbReference type="GO" id="GO:0046512">
    <property type="term" value="P:sphingosine biosynthetic process"/>
    <property type="evidence" value="ECO:0007669"/>
    <property type="project" value="TreeGrafter"/>
</dbReference>
<feature type="compositionally biased region" description="Low complexity" evidence="1">
    <location>
        <begin position="380"/>
        <end position="389"/>
    </location>
</feature>
<dbReference type="GO" id="GO:0016020">
    <property type="term" value="C:membrane"/>
    <property type="evidence" value="ECO:0007669"/>
    <property type="project" value="TreeGrafter"/>
</dbReference>
<feature type="region of interest" description="Disordered" evidence="1">
    <location>
        <begin position="352"/>
        <end position="389"/>
    </location>
</feature>
<keyword evidence="3" id="KW-0418">Kinase</keyword>
<dbReference type="EMBL" id="JAPDMQ010000377">
    <property type="protein sequence ID" value="KAK0525878.1"/>
    <property type="molecule type" value="Genomic_DNA"/>
</dbReference>
<dbReference type="EC" id="2.7.1.91" evidence="3"/>
<dbReference type="InterPro" id="IPR050187">
    <property type="entry name" value="Lipid_Phosphate_FormReg"/>
</dbReference>
<feature type="domain" description="DAGKc" evidence="2">
    <location>
        <begin position="206"/>
        <end position="350"/>
    </location>
</feature>
<evidence type="ECO:0000256" key="1">
    <source>
        <dbReference type="SAM" id="MobiDB-lite"/>
    </source>
</evidence>
<keyword evidence="3" id="KW-0808">Transferase</keyword>
<reference evidence="3" key="1">
    <citation type="journal article" date="2023" name="PhytoFront">
        <title>Draft Genome Resources of Seven Strains of Tilletia horrida, Causal Agent of Kernel Smut of Rice.</title>
        <authorList>
            <person name="Khanal S."/>
            <person name="Antony Babu S."/>
            <person name="Zhou X.G."/>
        </authorList>
    </citation>
    <scope>NUCLEOTIDE SEQUENCE</scope>
    <source>
        <strain evidence="3">TX3</strain>
    </source>
</reference>
<dbReference type="GO" id="GO:0008481">
    <property type="term" value="F:sphingosine kinase activity"/>
    <property type="evidence" value="ECO:0007669"/>
    <property type="project" value="UniProtKB-EC"/>
</dbReference>
<dbReference type="Proteomes" id="UP001176521">
    <property type="component" value="Unassembled WGS sequence"/>
</dbReference>
<dbReference type="PANTHER" id="PTHR12358">
    <property type="entry name" value="SPHINGOSINE KINASE"/>
    <property type="match status" value="1"/>
</dbReference>
<dbReference type="PROSITE" id="PS50146">
    <property type="entry name" value="DAGK"/>
    <property type="match status" value="1"/>
</dbReference>
<dbReference type="InterPro" id="IPR017438">
    <property type="entry name" value="ATP-NAD_kinase_N"/>
</dbReference>
<dbReference type="InterPro" id="IPR016064">
    <property type="entry name" value="NAD/diacylglycerol_kinase_sf"/>
</dbReference>
<sequence length="784" mass="81719">MAAPAPGPAQAPAVSLPASLPVTIDGKPAFLSFDDEHFFLHRVGPNKPYTSLSAPGPYDPEMASLLIPLALVLHAAFVADIDGGSLLVNTLSPPLTSRKSLGEAIGIAKKGTKAQSILSTPSSASSSQPADGSNDEDVRKADRLRDLLDGPCANLRLVKIEARIDAQHITGSSSSSASASQDPASYASNWCAALLARAYPSTKGITPHRRLFILVNPAGGPGKARMLFETRVRPIFEAAGCTLTVHYTTHHLHGFALVRDPSIFKLDAFDAIVTVSGDGMVHEVINALAARRDARTAIRIPIAPIPAGSGNASSVNLLGPKNGFSLALAGLNVIKGRPVAMDLCAVTQPYSGPDSDPYSAASLEPPARPKRGARKPPAPAAAANGSADAAPLASGTIRSQLNGGGAASAHSAAPSSALTEADAADLSTNSATLSSANASRLLPHHASSASGVDADPTPLTSAPTRPYVQYYAFLSAAIGLMADIDLGTEHMRALGDARFVIGYLQGVITNKECPVDIDLKLGQVGTVDRAEMRRRLVQARSVGAWNRALHELEEEAEAAEGSARQEGDGSLDAVLRHGSVLDPLVGAGESVPPPFDLFDPSWPIPALQSSTSSATTNGDSTSSSTAAWQRLTQPVSALYAGKMPYVARDLMQFPFSYPGDGTIDLALLLQSSGRIGKLRSISSAENGEVVYDRDVGYAKVEALRVTPKLPKGDRRLKGGGMISIDGEGVEYAPFQIEVAKGVHWYALSLYGNFASPIVFPPGTSSEAEAEAELQKRNEAAAAGR</sequence>
<proteinExistence type="predicted"/>
<dbReference type="GO" id="GO:0005737">
    <property type="term" value="C:cytoplasm"/>
    <property type="evidence" value="ECO:0007669"/>
    <property type="project" value="TreeGrafter"/>
</dbReference>